<evidence type="ECO:0000313" key="3">
    <source>
        <dbReference type="Proteomes" id="UP001629953"/>
    </source>
</evidence>
<sequence>MHKIVSGFITCLLIIWCLNANAASKKLLILGDSLSSGHRMNITQAWPTLMQKKLPNIDIINASSSGETSSGGARRLPILLKTYQPTWCLLELGGNDGLQGLPTSLLKKQLTQMIHQAQRSQCHVILTEIKIPSNYGKRYTHAFNQVYHQLAKQFEIPLLPFFVEPIYSQKGMMQQDGIHPSIKAQSLIAEQVAKFLKPIIGV</sequence>
<accession>A0ABW9G6L5</accession>
<organism evidence="2 3">
    <name type="scientific">Celerinatantimonas yamalensis</name>
    <dbReference type="NCBI Taxonomy" id="559956"/>
    <lineage>
        <taxon>Bacteria</taxon>
        <taxon>Pseudomonadati</taxon>
        <taxon>Pseudomonadota</taxon>
        <taxon>Gammaproteobacteria</taxon>
        <taxon>Celerinatantimonadaceae</taxon>
        <taxon>Celerinatantimonas</taxon>
    </lineage>
</organism>
<dbReference type="CDD" id="cd01822">
    <property type="entry name" value="Lysophospholipase_L1_like"/>
    <property type="match status" value="1"/>
</dbReference>
<proteinExistence type="predicted"/>
<dbReference type="RefSeq" id="WP_408623510.1">
    <property type="nucleotide sequence ID" value="NZ_JBEQCT010000003.1"/>
</dbReference>
<keyword evidence="3" id="KW-1185">Reference proteome</keyword>
<evidence type="ECO:0000313" key="2">
    <source>
        <dbReference type="EMBL" id="MFM2485297.1"/>
    </source>
</evidence>
<dbReference type="InterPro" id="IPR051532">
    <property type="entry name" value="Ester_Hydrolysis_Enzymes"/>
</dbReference>
<comment type="caution">
    <text evidence="2">The sequence shown here is derived from an EMBL/GenBank/DDBJ whole genome shotgun (WGS) entry which is preliminary data.</text>
</comment>
<dbReference type="PANTHER" id="PTHR30383">
    <property type="entry name" value="THIOESTERASE 1/PROTEASE 1/LYSOPHOSPHOLIPASE L1"/>
    <property type="match status" value="1"/>
</dbReference>
<dbReference type="SUPFAM" id="SSF52266">
    <property type="entry name" value="SGNH hydrolase"/>
    <property type="match status" value="1"/>
</dbReference>
<protein>
    <submittedName>
        <fullName evidence="2">Arylesterase</fullName>
    </submittedName>
</protein>
<dbReference type="InterPro" id="IPR013830">
    <property type="entry name" value="SGNH_hydro"/>
</dbReference>
<dbReference type="InterPro" id="IPR036514">
    <property type="entry name" value="SGNH_hydro_sf"/>
</dbReference>
<gene>
    <name evidence="2" type="ORF">ABUE30_09525</name>
</gene>
<name>A0ABW9G6L5_9GAMM</name>
<dbReference type="EMBL" id="JBEQCT010000003">
    <property type="protein sequence ID" value="MFM2485297.1"/>
    <property type="molecule type" value="Genomic_DNA"/>
</dbReference>
<dbReference type="Proteomes" id="UP001629953">
    <property type="component" value="Unassembled WGS sequence"/>
</dbReference>
<evidence type="ECO:0000259" key="1">
    <source>
        <dbReference type="Pfam" id="PF13472"/>
    </source>
</evidence>
<dbReference type="Pfam" id="PF13472">
    <property type="entry name" value="Lipase_GDSL_2"/>
    <property type="match status" value="1"/>
</dbReference>
<feature type="domain" description="SGNH hydrolase-type esterase" evidence="1">
    <location>
        <begin position="29"/>
        <end position="182"/>
    </location>
</feature>
<dbReference type="Gene3D" id="3.40.50.1110">
    <property type="entry name" value="SGNH hydrolase"/>
    <property type="match status" value="1"/>
</dbReference>
<reference evidence="2 3" key="1">
    <citation type="journal article" date="2013" name="Int. J. Syst. Evol. Microbiol.">
        <title>Celerinatantimonas yamalensis sp. nov., a cold-adapted diazotrophic bacterium from a cold permafrost brine.</title>
        <authorList>
            <person name="Shcherbakova V."/>
            <person name="Chuvilskaya N."/>
            <person name="Rivkina E."/>
            <person name="Demidov N."/>
            <person name="Uchaeva V."/>
            <person name="Suetin S."/>
            <person name="Suzina N."/>
            <person name="Gilichinsky D."/>
        </authorList>
    </citation>
    <scope>NUCLEOTIDE SEQUENCE [LARGE SCALE GENOMIC DNA]</scope>
    <source>
        <strain evidence="2 3">C7</strain>
    </source>
</reference>
<dbReference type="PANTHER" id="PTHR30383:SF24">
    <property type="entry name" value="THIOESTERASE 1_PROTEASE 1_LYSOPHOSPHOLIPASE L1"/>
    <property type="match status" value="1"/>
</dbReference>